<feature type="binding site" evidence="6">
    <location>
        <position position="103"/>
    </location>
    <ligand>
        <name>carbamoyl phosphate</name>
        <dbReference type="ChEBI" id="CHEBI:58228"/>
    </ligand>
</feature>
<dbReference type="PRINTS" id="PR00100">
    <property type="entry name" value="AOTCASE"/>
</dbReference>
<evidence type="ECO:0000256" key="1">
    <source>
        <dbReference type="ARBA" id="ARBA00004975"/>
    </source>
</evidence>
<dbReference type="KEGG" id="nall:PP769_03640"/>
<feature type="domain" description="Aspartate/ornithine carbamoyltransferase carbamoyl-P binding" evidence="9">
    <location>
        <begin position="27"/>
        <end position="167"/>
    </location>
</feature>
<feature type="region of interest" description="Disordered" evidence="7">
    <location>
        <begin position="1"/>
        <end position="21"/>
    </location>
</feature>
<dbReference type="InterPro" id="IPR036901">
    <property type="entry name" value="Asp/Orn_carbamoylTrfase_sf"/>
</dbReference>
<dbReference type="PRINTS" id="PR00102">
    <property type="entry name" value="OTCASE"/>
</dbReference>
<dbReference type="GO" id="GO:0019240">
    <property type="term" value="P:citrulline biosynthetic process"/>
    <property type="evidence" value="ECO:0007669"/>
    <property type="project" value="TreeGrafter"/>
</dbReference>
<dbReference type="InterPro" id="IPR006132">
    <property type="entry name" value="Asp/Orn_carbamoyltranf_P-bd"/>
</dbReference>
<feature type="binding site" evidence="6">
    <location>
        <position position="317"/>
    </location>
    <ligand>
        <name>carbamoyl phosphate</name>
        <dbReference type="ChEBI" id="CHEBI:58228"/>
    </ligand>
</feature>
<dbReference type="GO" id="GO:0042450">
    <property type="term" value="P:L-arginine biosynthetic process via ornithine"/>
    <property type="evidence" value="ECO:0007669"/>
    <property type="project" value="UniProtKB-UniRule"/>
</dbReference>
<dbReference type="PANTHER" id="PTHR45753">
    <property type="entry name" value="ORNITHINE CARBAMOYLTRANSFERASE, MITOCHONDRIAL"/>
    <property type="match status" value="1"/>
</dbReference>
<evidence type="ECO:0000259" key="8">
    <source>
        <dbReference type="Pfam" id="PF00185"/>
    </source>
</evidence>
<accession>A0AA96JT07</accession>
<dbReference type="InterPro" id="IPR002292">
    <property type="entry name" value="Orn/put_carbamltrans"/>
</dbReference>
<evidence type="ECO:0000313" key="11">
    <source>
        <dbReference type="Proteomes" id="UP001302719"/>
    </source>
</evidence>
<dbReference type="InterPro" id="IPR006131">
    <property type="entry name" value="Asp_carbamoyltransf_Asp/Orn-bd"/>
</dbReference>
<comment type="pathway">
    <text evidence="1">Amino-acid biosynthesis; L-arginine biosynthesis; L-arginine from L-ornithine and carbamoyl phosphate: step 1/3.</text>
</comment>
<dbReference type="NCBIfam" id="TIGR00658">
    <property type="entry name" value="orni_carb_tr"/>
    <property type="match status" value="1"/>
</dbReference>
<evidence type="ECO:0000256" key="4">
    <source>
        <dbReference type="ARBA" id="ARBA00022679"/>
    </source>
</evidence>
<dbReference type="HAMAP" id="MF_01109">
    <property type="entry name" value="OTCase"/>
    <property type="match status" value="1"/>
</dbReference>
<name>A0AA96JT07_9BACT</name>
<comment type="subcellular location">
    <subcellularLocation>
        <location evidence="6">Cytoplasm</location>
    </subcellularLocation>
</comment>
<feature type="binding site" evidence="6">
    <location>
        <begin position="154"/>
        <end position="157"/>
    </location>
    <ligand>
        <name>carbamoyl phosphate</name>
        <dbReference type="ChEBI" id="CHEBI:58228"/>
    </ligand>
</feature>
<keyword evidence="11" id="KW-1185">Reference proteome</keyword>
<dbReference type="SUPFAM" id="SSF53671">
    <property type="entry name" value="Aspartate/ornithine carbamoyltransferase"/>
    <property type="match status" value="1"/>
</dbReference>
<dbReference type="PROSITE" id="PS00097">
    <property type="entry name" value="CARBAMOYLTRANSFERASE"/>
    <property type="match status" value="1"/>
</dbReference>
<feature type="binding site" evidence="6">
    <location>
        <begin position="76"/>
        <end position="79"/>
    </location>
    <ligand>
        <name>carbamoyl phosphate</name>
        <dbReference type="ChEBI" id="CHEBI:58228"/>
    </ligand>
</feature>
<dbReference type="GO" id="GO:0004585">
    <property type="term" value="F:ornithine carbamoyltransferase activity"/>
    <property type="evidence" value="ECO:0007669"/>
    <property type="project" value="UniProtKB-UniRule"/>
</dbReference>
<dbReference type="GO" id="GO:0005737">
    <property type="term" value="C:cytoplasm"/>
    <property type="evidence" value="ECO:0007669"/>
    <property type="project" value="UniProtKB-SubCell"/>
</dbReference>
<dbReference type="GO" id="GO:0016597">
    <property type="term" value="F:amino acid binding"/>
    <property type="evidence" value="ECO:0007669"/>
    <property type="project" value="InterPro"/>
</dbReference>
<evidence type="ECO:0000256" key="2">
    <source>
        <dbReference type="ARBA" id="ARBA00007805"/>
    </source>
</evidence>
<evidence type="ECO:0000256" key="3">
    <source>
        <dbReference type="ARBA" id="ARBA00013007"/>
    </source>
</evidence>
<evidence type="ECO:0000313" key="10">
    <source>
        <dbReference type="EMBL" id="WNM58873.1"/>
    </source>
</evidence>
<feature type="binding site" evidence="6">
    <location>
        <position position="249"/>
    </location>
    <ligand>
        <name>L-ornithine</name>
        <dbReference type="ChEBI" id="CHEBI:46911"/>
    </ligand>
</feature>
<dbReference type="AlphaFoldDB" id="A0AA96JT07"/>
<dbReference type="RefSeq" id="WP_312645316.1">
    <property type="nucleotide sequence ID" value="NZ_CP116967.1"/>
</dbReference>
<comment type="similarity">
    <text evidence="2 6">Belongs to the aspartate/ornithine carbamoyltransferase superfamily. OTCase family.</text>
</comment>
<evidence type="ECO:0000256" key="6">
    <source>
        <dbReference type="HAMAP-Rule" id="MF_01109"/>
    </source>
</evidence>
<keyword evidence="6" id="KW-0963">Cytoplasm</keyword>
<dbReference type="InterPro" id="IPR024904">
    <property type="entry name" value="OTCase_ArgI"/>
</dbReference>
<feature type="binding site" evidence="6">
    <location>
        <begin position="253"/>
        <end position="254"/>
    </location>
    <ligand>
        <name>L-ornithine</name>
        <dbReference type="ChEBI" id="CHEBI:46911"/>
    </ligand>
</feature>
<dbReference type="NCBIfam" id="NF001986">
    <property type="entry name" value="PRK00779.1"/>
    <property type="match status" value="1"/>
</dbReference>
<dbReference type="FunFam" id="3.40.50.1370:FF:000008">
    <property type="entry name" value="Ornithine carbamoyltransferase"/>
    <property type="match status" value="1"/>
</dbReference>
<dbReference type="Pfam" id="PF00185">
    <property type="entry name" value="OTCace"/>
    <property type="match status" value="1"/>
</dbReference>
<proteinExistence type="inferred from homology"/>
<feature type="binding site" evidence="6">
    <location>
        <begin position="289"/>
        <end position="290"/>
    </location>
    <ligand>
        <name>carbamoyl phosphate</name>
        <dbReference type="ChEBI" id="CHEBI:58228"/>
    </ligand>
</feature>
<protein>
    <recommendedName>
        <fullName evidence="3 6">Ornithine carbamoyltransferase</fullName>
        <shortName evidence="6">OTCase</shortName>
        <ecNumber evidence="3 6">2.1.3.3</ecNumber>
    </recommendedName>
</protein>
<dbReference type="PANTHER" id="PTHR45753:SF3">
    <property type="entry name" value="ORNITHINE TRANSCARBAMYLASE, MITOCHONDRIAL"/>
    <property type="match status" value="1"/>
</dbReference>
<gene>
    <name evidence="10" type="primary">argF</name>
    <name evidence="10" type="ORF">PP769_03640</name>
</gene>
<evidence type="ECO:0000259" key="9">
    <source>
        <dbReference type="Pfam" id="PF02729"/>
    </source>
</evidence>
<comment type="catalytic activity">
    <reaction evidence="5 6">
        <text>carbamoyl phosphate + L-ornithine = L-citrulline + phosphate + H(+)</text>
        <dbReference type="Rhea" id="RHEA:19513"/>
        <dbReference type="ChEBI" id="CHEBI:15378"/>
        <dbReference type="ChEBI" id="CHEBI:43474"/>
        <dbReference type="ChEBI" id="CHEBI:46911"/>
        <dbReference type="ChEBI" id="CHEBI:57743"/>
        <dbReference type="ChEBI" id="CHEBI:58228"/>
        <dbReference type="EC" id="2.1.3.3"/>
    </reaction>
</comment>
<dbReference type="EMBL" id="CP116967">
    <property type="protein sequence ID" value="WNM58873.1"/>
    <property type="molecule type" value="Genomic_DNA"/>
</dbReference>
<evidence type="ECO:0000256" key="7">
    <source>
        <dbReference type="SAM" id="MobiDB-lite"/>
    </source>
</evidence>
<feature type="binding site" evidence="6">
    <location>
        <position position="127"/>
    </location>
    <ligand>
        <name>carbamoyl phosphate</name>
        <dbReference type="ChEBI" id="CHEBI:58228"/>
    </ligand>
</feature>
<dbReference type="EC" id="2.1.3.3" evidence="3 6"/>
<dbReference type="InterPro" id="IPR006130">
    <property type="entry name" value="Asp/Orn_carbamoylTrfase"/>
</dbReference>
<reference evidence="10 11" key="1">
    <citation type="submission" date="2023-01" db="EMBL/GenBank/DDBJ databases">
        <title>Cultivation and genomic characterization of new, ubiquitous marine nitrite-oxidizing bacteria from the Nitrospirales.</title>
        <authorList>
            <person name="Mueller A.J."/>
            <person name="Daebeler A."/>
            <person name="Herbold C.W."/>
            <person name="Kirkegaard R.H."/>
            <person name="Daims H."/>
        </authorList>
    </citation>
    <scope>NUCLEOTIDE SEQUENCE [LARGE SCALE GENOMIC DNA]</scope>
    <source>
        <strain evidence="10 11">VA</strain>
    </source>
</reference>
<dbReference type="Proteomes" id="UP001302719">
    <property type="component" value="Chromosome"/>
</dbReference>
<organism evidence="10 11">
    <name type="scientific">Candidatus Nitrospira allomarina</name>
    <dbReference type="NCBI Taxonomy" id="3020900"/>
    <lineage>
        <taxon>Bacteria</taxon>
        <taxon>Pseudomonadati</taxon>
        <taxon>Nitrospirota</taxon>
        <taxon>Nitrospiria</taxon>
        <taxon>Nitrospirales</taxon>
        <taxon>Nitrospiraceae</taxon>
        <taxon>Nitrospira</taxon>
    </lineage>
</organism>
<feature type="compositionally biased region" description="Basic residues" evidence="7">
    <location>
        <begin position="8"/>
        <end position="21"/>
    </location>
</feature>
<dbReference type="Gene3D" id="3.40.50.1370">
    <property type="entry name" value="Aspartate/ornithine carbamoyltransferase"/>
    <property type="match status" value="2"/>
</dbReference>
<feature type="domain" description="Aspartate/ornithine carbamoyltransferase Asp/Orn-binding" evidence="8">
    <location>
        <begin position="173"/>
        <end position="326"/>
    </location>
</feature>
<feature type="binding site" evidence="6">
    <location>
        <position position="185"/>
    </location>
    <ligand>
        <name>L-ornithine</name>
        <dbReference type="ChEBI" id="CHEBI:46911"/>
    </ligand>
</feature>
<evidence type="ECO:0000256" key="5">
    <source>
        <dbReference type="ARBA" id="ARBA00048772"/>
    </source>
</evidence>
<keyword evidence="4 6" id="KW-0808">Transferase</keyword>
<dbReference type="Pfam" id="PF02729">
    <property type="entry name" value="OTCace_N"/>
    <property type="match status" value="1"/>
</dbReference>
<sequence>MSSPRQSSRTRKSKPLAQRKKRTALPKDLLTIADIPRDAIHHLITLAQKMKAARGQGRSTFPLKGKTLGLIFEKPSTRTRVSFEAGMNQLGGQAIFLASEKIQLSRGESLADTAKVLTRYLDGLVVRTFNQTTLEEWAQHTSIPVINGLTDDCHPCQALADLLTIVEHRGHAKGLKLAYIGDGNNITHSLVEIGAKVGMHVSVGCPKGYEPEPRIVAAAQDESQQTGARIEITHDPKIAAMDADVIYTDVWISMGQEHQQEPRMEALTPYQVNGKLMQRAKPNAILMHCLPAHRGEEITEDVLDGPQSVVLDQAENRLHIQKAILLQWLGRKPS</sequence>